<evidence type="ECO:0000313" key="2">
    <source>
        <dbReference type="Proteomes" id="UP000002421"/>
    </source>
</evidence>
<dbReference type="InterPro" id="IPR009091">
    <property type="entry name" value="RCC1/BLIP-II"/>
</dbReference>
<organismHost>
    <name type="scientific">Pseudomonas chlororaphis</name>
    <dbReference type="NCBI Taxonomy" id="587753"/>
</organismHost>
<reference evidence="1 2" key="1">
    <citation type="journal article" date="2008" name="Virology">
        <title>Characterization of Pseudomonas chlororaphis myovirus 201varphi2-1 via genomic sequencing, mass spectrometry, and electron microscopy.</title>
        <authorList>
            <person name="Thomas J.A."/>
            <person name="Rolando M.R."/>
            <person name="Carroll C.A."/>
            <person name="Shen P.S."/>
            <person name="Belnap D.M."/>
            <person name="Weintraub S.T."/>
            <person name="Serwer P."/>
            <person name="Hardies S.C."/>
        </authorList>
    </citation>
    <scope>NUCLEOTIDE SEQUENCE</scope>
</reference>
<dbReference type="KEGG" id="vg:6372678"/>
<keyword evidence="2" id="KW-1185">Reference proteome</keyword>
<gene>
    <name evidence="1" type="ORF">201phi2-1p216</name>
</gene>
<dbReference type="OrthoDB" id="7833at10239"/>
<accession>B3FJ78</accession>
<sequence length="738" mass="79726">MAYSTTNLYPEDLNGTNPANLITNEPQTLQVPGPEDYYFIIPKAAPFFVDSVKVLNAATMQPYVEGDDYQLGHQFIEAMDSTGRPIAGSIRFMRPTITGQVLITYRTLGGPWGFSDQAIMRELSNKLVNPLIRSWGDIDPLPYSFPPLPHDQRIDTLIGSKQINDTLIHIAEIMEATAEGTTQSHLNDFNNPHRVNKTQVGLGNVPNFAMATDQEHQDGTRNDLFTNPRGVLLMIQKFALVPLDAHIADYGNPHRVNKSQVGLGNVPNFAKATAAQAIDPTNDSTFMTPYTAALLVQSMSNDPRLDQLILDFNEHITANNPHNITPALIGTYTSEQIDDMIDAVSRGGDAATFDGQDAAQWEAKFPSNADMNAILDELFQTFVDASTAWAQLDVSDPLTPAEKDTIAARRLSWTFGDYNAYALYNSLGDGVIQASSEVGNGFPTGAVANMVGRWGTTSNGAYYVNDNGTVKVWGSGPVTLPTKYTNASDAAFDPIAAVYPSLDWVILHSRAGEILRVSRGTAANGTGVVLKNGDNIVWSMYLNNGMADNRVCAIYEDSESNWFALGDTSWVAACNALLSAATAADATVLDVRIGTNTLVIITETGPDTAKVQKVYVYAINWGGTITLTDVSGTTAVRNHTTGEVLMADQLTGVTQVAGSFNHTVLTRPIAPDQELCDLLSFGDDSNGQLEIPATSAPFLAIGAGYGFTVTINQFRYAEFWGDSPDNSLLYRGSASIAP</sequence>
<proteinExistence type="predicted"/>
<dbReference type="RefSeq" id="YP_001956939.1">
    <property type="nucleotide sequence ID" value="NC_010821.1"/>
</dbReference>
<dbReference type="Proteomes" id="UP000002421">
    <property type="component" value="Segment"/>
</dbReference>
<protein>
    <submittedName>
        <fullName evidence="1">Virion structural protein</fullName>
    </submittedName>
</protein>
<name>B3FJ78_BP201</name>
<dbReference type="SUPFAM" id="SSF50985">
    <property type="entry name" value="RCC1/BLIP-II"/>
    <property type="match status" value="1"/>
</dbReference>
<organism evidence="1 2">
    <name type="scientific">Pseudomonas phage 201phi2-1</name>
    <name type="common">Pseudomonas chlororaphis phage 201phi2-1</name>
    <dbReference type="NCBI Taxonomy" id="198110"/>
    <lineage>
        <taxon>Viruses</taxon>
        <taxon>Duplodnaviria</taxon>
        <taxon>Heunggongvirae</taxon>
        <taxon>Uroviricota</taxon>
        <taxon>Caudoviricetes</taxon>
        <taxon>Chimalliviridae</taxon>
        <taxon>Serwervirus</taxon>
        <taxon>Serwervirus 201phi21</taxon>
    </lineage>
</organism>
<evidence type="ECO:0000313" key="1">
    <source>
        <dbReference type="EMBL" id="ABY63045.1"/>
    </source>
</evidence>
<dbReference type="EMBL" id="EU197055">
    <property type="protein sequence ID" value="ABY63045.1"/>
    <property type="molecule type" value="Genomic_DNA"/>
</dbReference>